<evidence type="ECO:0000256" key="1">
    <source>
        <dbReference type="SAM" id="MobiDB-lite"/>
    </source>
</evidence>
<feature type="compositionally biased region" description="Basic and acidic residues" evidence="1">
    <location>
        <begin position="28"/>
        <end position="39"/>
    </location>
</feature>
<evidence type="ECO:0000313" key="3">
    <source>
        <dbReference type="Proteomes" id="UP000559598"/>
    </source>
</evidence>
<accession>A0A840DN73</accession>
<keyword evidence="3" id="KW-1185">Reference proteome</keyword>
<gene>
    <name evidence="2" type="ORF">GGR02_002291</name>
</gene>
<dbReference type="EMBL" id="JACIDE010000016">
    <property type="protein sequence ID" value="MBB4074524.1"/>
    <property type="molecule type" value="Genomic_DNA"/>
</dbReference>
<sequence length="55" mass="6132">MLWERVSGVQFGPGIGEETKFPGNVGHHSSDHHSIKKSQEQITQLQADNERFAGK</sequence>
<name>A0A840DN73_9BACL</name>
<dbReference type="AlphaFoldDB" id="A0A840DN73"/>
<organism evidence="2 3">
    <name type="scientific">Anoxybacteroides voinovskiense</name>
    <dbReference type="NCBI Taxonomy" id="230470"/>
    <lineage>
        <taxon>Bacteria</taxon>
        <taxon>Bacillati</taxon>
        <taxon>Bacillota</taxon>
        <taxon>Bacilli</taxon>
        <taxon>Bacillales</taxon>
        <taxon>Anoxybacillaceae</taxon>
        <taxon>Anoxybacteroides</taxon>
    </lineage>
</organism>
<protein>
    <submittedName>
        <fullName evidence="2">Uncharacterized protein</fullName>
    </submittedName>
</protein>
<feature type="region of interest" description="Disordered" evidence="1">
    <location>
        <begin position="1"/>
        <end position="55"/>
    </location>
</feature>
<evidence type="ECO:0000313" key="2">
    <source>
        <dbReference type="EMBL" id="MBB4074524.1"/>
    </source>
</evidence>
<dbReference type="Proteomes" id="UP000559598">
    <property type="component" value="Unassembled WGS sequence"/>
</dbReference>
<reference evidence="2 3" key="1">
    <citation type="submission" date="2020-08" db="EMBL/GenBank/DDBJ databases">
        <title>Genomic Encyclopedia of Type Strains, Phase IV (KMG-IV): sequencing the most valuable type-strain genomes for metagenomic binning, comparative biology and taxonomic classification.</title>
        <authorList>
            <person name="Goeker M."/>
        </authorList>
    </citation>
    <scope>NUCLEOTIDE SEQUENCE [LARGE SCALE GENOMIC DNA]</scope>
    <source>
        <strain evidence="2 3">DSM 17075</strain>
    </source>
</reference>
<proteinExistence type="predicted"/>
<comment type="caution">
    <text evidence="2">The sequence shown here is derived from an EMBL/GenBank/DDBJ whole genome shotgun (WGS) entry which is preliminary data.</text>
</comment>